<evidence type="ECO:0000313" key="3">
    <source>
        <dbReference type="Proteomes" id="UP000287651"/>
    </source>
</evidence>
<organism evidence="2 3">
    <name type="scientific">Ensete ventricosum</name>
    <name type="common">Abyssinian banana</name>
    <name type="synonym">Musa ensete</name>
    <dbReference type="NCBI Taxonomy" id="4639"/>
    <lineage>
        <taxon>Eukaryota</taxon>
        <taxon>Viridiplantae</taxon>
        <taxon>Streptophyta</taxon>
        <taxon>Embryophyta</taxon>
        <taxon>Tracheophyta</taxon>
        <taxon>Spermatophyta</taxon>
        <taxon>Magnoliopsida</taxon>
        <taxon>Liliopsida</taxon>
        <taxon>Zingiberales</taxon>
        <taxon>Musaceae</taxon>
        <taxon>Ensete</taxon>
    </lineage>
</organism>
<feature type="region of interest" description="Disordered" evidence="1">
    <location>
        <begin position="192"/>
        <end position="297"/>
    </location>
</feature>
<dbReference type="Proteomes" id="UP000287651">
    <property type="component" value="Unassembled WGS sequence"/>
</dbReference>
<sequence length="327" mass="37195">MPATRNMFDSGKWRRRRRRRKEEEMEAPSLQASAAAPWQPARLRSARRNGRGGAHPMKGDALRRKKWISCNLIRHGRAVIGFCLTSFVYLPELCVTKVPAVFFSVVHLPSLQIVEQFPCPGIMKHKDSFAESEDAVHQNDRRLRQRRRRPVESRCLALSPFVPVSSGQVEDAGAEAVRQSLRKIGRHRGAEYVEAEEQVHRRADEELRQAEDSDRQPRHLSSENPAGSTPGTTSTFCSSEINSLQRGREDNWKEAANGPPHTNTSCSASNKDSRDEQVVETKGREKANGPLLLPPPHRPYLSLSHQHFEEEKMTPSFHLYHTTFQVR</sequence>
<comment type="caution">
    <text evidence="2">The sequence shown here is derived from an EMBL/GenBank/DDBJ whole genome shotgun (WGS) entry which is preliminary data.</text>
</comment>
<feature type="compositionally biased region" description="Polar residues" evidence="1">
    <location>
        <begin position="222"/>
        <end position="245"/>
    </location>
</feature>
<feature type="region of interest" description="Disordered" evidence="1">
    <location>
        <begin position="129"/>
        <end position="148"/>
    </location>
</feature>
<gene>
    <name evidence="2" type="ORF">B296_00054385</name>
</gene>
<protein>
    <submittedName>
        <fullName evidence="2">Uncharacterized protein</fullName>
    </submittedName>
</protein>
<evidence type="ECO:0000256" key="1">
    <source>
        <dbReference type="SAM" id="MobiDB-lite"/>
    </source>
</evidence>
<name>A0A426XI78_ENSVE</name>
<feature type="compositionally biased region" description="Polar residues" evidence="1">
    <location>
        <begin position="260"/>
        <end position="270"/>
    </location>
</feature>
<feature type="compositionally biased region" description="Basic and acidic residues" evidence="1">
    <location>
        <begin position="129"/>
        <end position="142"/>
    </location>
</feature>
<evidence type="ECO:0000313" key="2">
    <source>
        <dbReference type="EMBL" id="RRT39209.1"/>
    </source>
</evidence>
<feature type="region of interest" description="Disordered" evidence="1">
    <location>
        <begin position="1"/>
        <end position="58"/>
    </location>
</feature>
<proteinExistence type="predicted"/>
<reference evidence="2 3" key="1">
    <citation type="journal article" date="2014" name="Agronomy (Basel)">
        <title>A Draft Genome Sequence for Ensete ventricosum, the Drought-Tolerant Tree Against Hunger.</title>
        <authorList>
            <person name="Harrison J."/>
            <person name="Moore K.A."/>
            <person name="Paszkiewicz K."/>
            <person name="Jones T."/>
            <person name="Grant M."/>
            <person name="Ambacheew D."/>
            <person name="Muzemil S."/>
            <person name="Studholme D.J."/>
        </authorList>
    </citation>
    <scope>NUCLEOTIDE SEQUENCE [LARGE SCALE GENOMIC DNA]</scope>
</reference>
<dbReference type="EMBL" id="AMZH03020397">
    <property type="protein sequence ID" value="RRT39209.1"/>
    <property type="molecule type" value="Genomic_DNA"/>
</dbReference>
<feature type="compositionally biased region" description="Basic and acidic residues" evidence="1">
    <location>
        <begin position="197"/>
        <end position="221"/>
    </location>
</feature>
<dbReference type="AlphaFoldDB" id="A0A426XI78"/>
<feature type="compositionally biased region" description="Basic and acidic residues" evidence="1">
    <location>
        <begin position="271"/>
        <end position="287"/>
    </location>
</feature>
<accession>A0A426XI78</accession>